<dbReference type="InterPro" id="IPR011951">
    <property type="entry name" value="HAD-SF_hydro_IA_YjjG/PynA"/>
</dbReference>
<protein>
    <submittedName>
        <fullName evidence="1">YjjG family noncanonical pyrimidine nucleotidase</fullName>
    </submittedName>
</protein>
<proteinExistence type="predicted"/>
<dbReference type="InterPro" id="IPR023214">
    <property type="entry name" value="HAD_sf"/>
</dbReference>
<dbReference type="EMBL" id="JAENBP010000011">
    <property type="protein sequence ID" value="MBJ8350387.1"/>
    <property type="molecule type" value="Genomic_DNA"/>
</dbReference>
<dbReference type="InterPro" id="IPR006439">
    <property type="entry name" value="HAD-SF_hydro_IA"/>
</dbReference>
<sequence length="233" mass="26974">MDYKFLLFDLDHTLFDFELAEEKALTLLLKEANVNDISSYMAYYKPMNKAMWESLSKKEITKEVLVKTRFANLFTHFNRTEDGLFWAKRYEYYLGQQGDVYPFVTSLLERLTKENFQLYAVTNGITTIQENRLNYSPISHYFKQVFISDKIGHHKPDIAFFNHVAAAIDAFKAREALVIGDNLLADIKGGKDAGIDTVWYNPDKKVNTLDIQPTFEIKSLEELLSVVLNLDKS</sequence>
<dbReference type="Pfam" id="PF13419">
    <property type="entry name" value="HAD_2"/>
    <property type="match status" value="1"/>
</dbReference>
<comment type="caution">
    <text evidence="1">The sequence shown here is derived from an EMBL/GenBank/DDBJ whole genome shotgun (WGS) entry which is preliminary data.</text>
</comment>
<dbReference type="InterPro" id="IPR041492">
    <property type="entry name" value="HAD_2"/>
</dbReference>
<dbReference type="Gene3D" id="1.10.150.240">
    <property type="entry name" value="Putative phosphatase, domain 2"/>
    <property type="match status" value="1"/>
</dbReference>
<dbReference type="Gene3D" id="3.40.50.1000">
    <property type="entry name" value="HAD superfamily/HAD-like"/>
    <property type="match status" value="1"/>
</dbReference>
<dbReference type="NCBIfam" id="TIGR01549">
    <property type="entry name" value="HAD-SF-IA-v1"/>
    <property type="match status" value="1"/>
</dbReference>
<reference evidence="1 2" key="1">
    <citation type="journal article" date="2021" name="Int. J. Syst. Evol. Microbiol.">
        <title>Streptococcus vicugnae sp. nov., isolated from faeces of alpacas (Vicugna pacos) and cattle (Bos taurus), Streptococcus zalophi sp. nov., and Streptococcus pacificus sp. nov., isolated from respiratory tract of California sea lions (Zalophus californianus).</title>
        <authorList>
            <person name="Volokhov D.V."/>
            <person name="Zagorodnyaya T.A."/>
            <person name="Shen Z."/>
            <person name="Blom J."/>
            <person name="Furtak V.A."/>
            <person name="Eisenberg T."/>
            <person name="Fan P."/>
            <person name="Jeong K.C."/>
            <person name="Gao Y."/>
            <person name="Zhang S."/>
            <person name="Amselle M."/>
        </authorList>
    </citation>
    <scope>NUCLEOTIDE SEQUENCE [LARGE SCALE GENOMIC DNA]</scope>
    <source>
        <strain evidence="2">CSL7508-lung</strain>
    </source>
</reference>
<dbReference type="InterPro" id="IPR052550">
    <property type="entry name" value="Pyrimidine_5'-ntase_YjjG"/>
</dbReference>
<accession>A0A934UE18</accession>
<evidence type="ECO:0000313" key="1">
    <source>
        <dbReference type="EMBL" id="MBJ8350387.1"/>
    </source>
</evidence>
<evidence type="ECO:0000313" key="2">
    <source>
        <dbReference type="Proteomes" id="UP000644875"/>
    </source>
</evidence>
<dbReference type="SFLD" id="SFLDG01129">
    <property type="entry name" value="C1.5:_HAD__Beta-PGM__Phosphata"/>
    <property type="match status" value="1"/>
</dbReference>
<gene>
    <name evidence="1" type="ORF">JHK64_07095</name>
</gene>
<dbReference type="NCBIfam" id="TIGR02254">
    <property type="entry name" value="YjjG_YfnB"/>
    <property type="match status" value="1"/>
</dbReference>
<name>A0A934UE18_9STRE</name>
<organism evidence="1 2">
    <name type="scientific">Streptococcus zalophi</name>
    <dbReference type="NCBI Taxonomy" id="640031"/>
    <lineage>
        <taxon>Bacteria</taxon>
        <taxon>Bacillati</taxon>
        <taxon>Bacillota</taxon>
        <taxon>Bacilli</taxon>
        <taxon>Lactobacillales</taxon>
        <taxon>Streptococcaceae</taxon>
        <taxon>Streptococcus</taxon>
    </lineage>
</organism>
<dbReference type="SUPFAM" id="SSF56784">
    <property type="entry name" value="HAD-like"/>
    <property type="match status" value="1"/>
</dbReference>
<dbReference type="PANTHER" id="PTHR47478:SF1">
    <property type="entry name" value="PYRIMIDINE 5'-NUCLEOTIDASE YJJG"/>
    <property type="match status" value="1"/>
</dbReference>
<dbReference type="InterPro" id="IPR023198">
    <property type="entry name" value="PGP-like_dom2"/>
</dbReference>
<dbReference type="AlphaFoldDB" id="A0A934UE18"/>
<dbReference type="SFLD" id="SFLDS00003">
    <property type="entry name" value="Haloacid_Dehalogenase"/>
    <property type="match status" value="1"/>
</dbReference>
<dbReference type="InterPro" id="IPR036412">
    <property type="entry name" value="HAD-like_sf"/>
</dbReference>
<dbReference type="GO" id="GO:0008253">
    <property type="term" value="F:5'-nucleotidase activity"/>
    <property type="evidence" value="ECO:0007669"/>
    <property type="project" value="InterPro"/>
</dbReference>
<dbReference type="PANTHER" id="PTHR47478">
    <property type="match status" value="1"/>
</dbReference>
<dbReference type="RefSeq" id="WP_199568294.1">
    <property type="nucleotide sequence ID" value="NZ_JAENBP010000011.1"/>
</dbReference>
<dbReference type="Proteomes" id="UP000644875">
    <property type="component" value="Unassembled WGS sequence"/>
</dbReference>
<keyword evidence="2" id="KW-1185">Reference proteome</keyword>